<dbReference type="SUPFAM" id="SSF47384">
    <property type="entry name" value="Homodimeric domain of signal transducing histidine kinase"/>
    <property type="match status" value="1"/>
</dbReference>
<keyword evidence="3" id="KW-0378">Hydrolase</keyword>
<dbReference type="PANTHER" id="PTHR43156">
    <property type="entry name" value="STAGE II SPORULATION PROTEIN E-RELATED"/>
    <property type="match status" value="1"/>
</dbReference>
<feature type="coiled-coil region" evidence="4">
    <location>
        <begin position="22"/>
        <end position="49"/>
    </location>
</feature>
<dbReference type="Pfam" id="PF13185">
    <property type="entry name" value="GAF_2"/>
    <property type="match status" value="1"/>
</dbReference>
<dbReference type="GO" id="GO:0000155">
    <property type="term" value="F:phosphorelay sensor kinase activity"/>
    <property type="evidence" value="ECO:0007669"/>
    <property type="project" value="InterPro"/>
</dbReference>
<dbReference type="InterPro" id="IPR036097">
    <property type="entry name" value="HisK_dim/P_sf"/>
</dbReference>
<protein>
    <recommendedName>
        <fullName evidence="2">histidine kinase</fullName>
        <ecNumber evidence="2">2.7.13.3</ecNumber>
    </recommendedName>
</protein>
<dbReference type="Gene3D" id="3.30.450.40">
    <property type="match status" value="1"/>
</dbReference>
<dbReference type="EC" id="2.7.13.3" evidence="2"/>
<keyword evidence="4" id="KW-0175">Coiled coil</keyword>
<dbReference type="AlphaFoldDB" id="A0A6J4LK12"/>
<dbReference type="InterPro" id="IPR003018">
    <property type="entry name" value="GAF"/>
</dbReference>
<dbReference type="GO" id="GO:0016791">
    <property type="term" value="F:phosphatase activity"/>
    <property type="evidence" value="ECO:0007669"/>
    <property type="project" value="TreeGrafter"/>
</dbReference>
<evidence type="ECO:0000256" key="1">
    <source>
        <dbReference type="ARBA" id="ARBA00000085"/>
    </source>
</evidence>
<evidence type="ECO:0000256" key="3">
    <source>
        <dbReference type="ARBA" id="ARBA00022801"/>
    </source>
</evidence>
<gene>
    <name evidence="6" type="ORF">AVDCRST_MAG89-2291</name>
</gene>
<comment type="catalytic activity">
    <reaction evidence="1">
        <text>ATP + protein L-histidine = ADP + protein N-phospho-L-histidine.</text>
        <dbReference type="EC" id="2.7.13.3"/>
    </reaction>
</comment>
<evidence type="ECO:0000313" key="6">
    <source>
        <dbReference type="EMBL" id="CAA9334256.1"/>
    </source>
</evidence>
<dbReference type="CDD" id="cd00082">
    <property type="entry name" value="HisKA"/>
    <property type="match status" value="1"/>
</dbReference>
<feature type="domain" description="GAF" evidence="5">
    <location>
        <begin position="89"/>
        <end position="239"/>
    </location>
</feature>
<feature type="non-terminal residue" evidence="6">
    <location>
        <position position="262"/>
    </location>
</feature>
<dbReference type="SMART" id="SM00065">
    <property type="entry name" value="GAF"/>
    <property type="match status" value="1"/>
</dbReference>
<evidence type="ECO:0000256" key="4">
    <source>
        <dbReference type="SAM" id="Coils"/>
    </source>
</evidence>
<dbReference type="PANTHER" id="PTHR43156:SF2">
    <property type="entry name" value="STAGE II SPORULATION PROTEIN E"/>
    <property type="match status" value="1"/>
</dbReference>
<dbReference type="Gene3D" id="1.10.287.130">
    <property type="match status" value="1"/>
</dbReference>
<dbReference type="InterPro" id="IPR029016">
    <property type="entry name" value="GAF-like_dom_sf"/>
</dbReference>
<organism evidence="6">
    <name type="scientific">uncultured Gemmatimonadota bacterium</name>
    <dbReference type="NCBI Taxonomy" id="203437"/>
    <lineage>
        <taxon>Bacteria</taxon>
        <taxon>Pseudomonadati</taxon>
        <taxon>Gemmatimonadota</taxon>
        <taxon>environmental samples</taxon>
    </lineage>
</organism>
<dbReference type="InterPro" id="IPR052016">
    <property type="entry name" value="Bact_Sigma-Reg"/>
</dbReference>
<sequence length="262" mass="28338">MNEPEHVELLEARVRHLPADARGEAEALLADLRDALAAARAEAELLRAARGDPSHRLLEEQAARRYAEAERGREAFLAEAGEILAGSLDHETTLASVARLAVPRLADSCIVYLLDEDGLVQRLAAAHSDPAKEESLRALLGRRPFVSGALAAPVARALRSGEPELLPEASALDGDEHSNGSPGSLMVVPLRIRERILGALSLGWDEPGSYSPDVLWLARKLADRAALAVENARLHREVQRASEVKSEFLAAMSHEFRTPLTA</sequence>
<proteinExistence type="predicted"/>
<accession>A0A6J4LK12</accession>
<dbReference type="InterPro" id="IPR003661">
    <property type="entry name" value="HisK_dim/P_dom"/>
</dbReference>
<dbReference type="SUPFAM" id="SSF55781">
    <property type="entry name" value="GAF domain-like"/>
    <property type="match status" value="1"/>
</dbReference>
<reference evidence="6" key="1">
    <citation type="submission" date="2020-02" db="EMBL/GenBank/DDBJ databases">
        <authorList>
            <person name="Meier V. D."/>
        </authorList>
    </citation>
    <scope>NUCLEOTIDE SEQUENCE</scope>
    <source>
        <strain evidence="6">AVDCRST_MAG89</strain>
    </source>
</reference>
<evidence type="ECO:0000256" key="2">
    <source>
        <dbReference type="ARBA" id="ARBA00012438"/>
    </source>
</evidence>
<name>A0A6J4LK12_9BACT</name>
<evidence type="ECO:0000259" key="5">
    <source>
        <dbReference type="SMART" id="SM00065"/>
    </source>
</evidence>
<dbReference type="EMBL" id="CADCTV010000488">
    <property type="protein sequence ID" value="CAA9334256.1"/>
    <property type="molecule type" value="Genomic_DNA"/>
</dbReference>